<reference evidence="2 3" key="1">
    <citation type="journal article" date="2018" name="Nat. Ecol. Evol.">
        <title>Pezizomycetes genomes reveal the molecular basis of ectomycorrhizal truffle lifestyle.</title>
        <authorList>
            <person name="Murat C."/>
            <person name="Payen T."/>
            <person name="Noel B."/>
            <person name="Kuo A."/>
            <person name="Morin E."/>
            <person name="Chen J."/>
            <person name="Kohler A."/>
            <person name="Krizsan K."/>
            <person name="Balestrini R."/>
            <person name="Da Silva C."/>
            <person name="Montanini B."/>
            <person name="Hainaut M."/>
            <person name="Levati E."/>
            <person name="Barry K.W."/>
            <person name="Belfiori B."/>
            <person name="Cichocki N."/>
            <person name="Clum A."/>
            <person name="Dockter R.B."/>
            <person name="Fauchery L."/>
            <person name="Guy J."/>
            <person name="Iotti M."/>
            <person name="Le Tacon F."/>
            <person name="Lindquist E.A."/>
            <person name="Lipzen A."/>
            <person name="Malagnac F."/>
            <person name="Mello A."/>
            <person name="Molinier V."/>
            <person name="Miyauchi S."/>
            <person name="Poulain J."/>
            <person name="Riccioni C."/>
            <person name="Rubini A."/>
            <person name="Sitrit Y."/>
            <person name="Splivallo R."/>
            <person name="Traeger S."/>
            <person name="Wang M."/>
            <person name="Zifcakova L."/>
            <person name="Wipf D."/>
            <person name="Zambonelli A."/>
            <person name="Paolocci F."/>
            <person name="Nowrousian M."/>
            <person name="Ottonello S."/>
            <person name="Baldrian P."/>
            <person name="Spatafora J.W."/>
            <person name="Henrissat B."/>
            <person name="Nagy L.G."/>
            <person name="Aury J.M."/>
            <person name="Wincker P."/>
            <person name="Grigoriev I.V."/>
            <person name="Bonfante P."/>
            <person name="Martin F.M."/>
        </authorList>
    </citation>
    <scope>NUCLEOTIDE SEQUENCE [LARGE SCALE GENOMIC DNA]</scope>
    <source>
        <strain evidence="2 3">CCBAS932</strain>
    </source>
</reference>
<accession>A0A3N4LAG6</accession>
<feature type="compositionally biased region" description="Basic and acidic residues" evidence="1">
    <location>
        <begin position="411"/>
        <end position="422"/>
    </location>
</feature>
<feature type="compositionally biased region" description="Acidic residues" evidence="1">
    <location>
        <begin position="311"/>
        <end position="322"/>
    </location>
</feature>
<feature type="compositionally biased region" description="Basic and acidic residues" evidence="1">
    <location>
        <begin position="294"/>
        <end position="305"/>
    </location>
</feature>
<sequence>MSSTSDYMRYTAPRQRSLTTLRTTLPDISEHTYPTSRTPTPPFRRPSNHLRSVSVASFHSDGTIEIDGFGFDNMSEIGDDASIFGGESVYADSVFDPDDAPNPRPHTPGDLSWRAERILANAKKKLDLCGQNISRARSSLILSPSTTPTSFNEQLNGVRAMPAFHSQRFRMRNEVVGNGNGASNGGGSAHVRASSESAVMKSRRSGMIGGEGGLIGLGLGTIADEDERSHITEQTTGHTIGPSRSTQQMRALRDQMKDLRGKITSLQEQAKTDSMRRLSISSLRSTPTPYDSHTPMDDLKYHSDSPQETWESAEESPDEDEYASTVSSGTPRAYRRSVSPFSPTRHEDREDAFSYDALFYGNGIYANGANGRPISYGSDGTESTTTAILEPTPHFKRRDSFDSINSFATAAEDRTSSTESLRRKAAGQNHHPTPSPEWLATPTLRDDGYHSAPHTPKNLGYKDYSPSAGHKPAAKPYPIHPSPTQDAPTSIDAVVTAATRGKINRKSVITLGSAESMLLTSDGEIRLQLSNSDRELIENMIEGLGEVCCSMEMEQEPVQRSEYRRRLEGALKVLRGEVVVGSQRPEPAPTALKRERSVGANWGGRYRGSSGYRAAEEWMGETDDECF</sequence>
<dbReference type="STRING" id="1392247.A0A3N4LAG6"/>
<organism evidence="2 3">
    <name type="scientific">Morchella conica CCBAS932</name>
    <dbReference type="NCBI Taxonomy" id="1392247"/>
    <lineage>
        <taxon>Eukaryota</taxon>
        <taxon>Fungi</taxon>
        <taxon>Dikarya</taxon>
        <taxon>Ascomycota</taxon>
        <taxon>Pezizomycotina</taxon>
        <taxon>Pezizomycetes</taxon>
        <taxon>Pezizales</taxon>
        <taxon>Morchellaceae</taxon>
        <taxon>Morchella</taxon>
    </lineage>
</organism>
<gene>
    <name evidence="2" type="ORF">P167DRAFT_533582</name>
</gene>
<evidence type="ECO:0000313" key="3">
    <source>
        <dbReference type="Proteomes" id="UP000277580"/>
    </source>
</evidence>
<evidence type="ECO:0000313" key="2">
    <source>
        <dbReference type="EMBL" id="RPB15005.1"/>
    </source>
</evidence>
<feature type="region of interest" description="Disordered" evidence="1">
    <location>
        <begin position="376"/>
        <end position="488"/>
    </location>
</feature>
<dbReference type="AlphaFoldDB" id="A0A3N4LAG6"/>
<feature type="compositionally biased region" description="Polar residues" evidence="1">
    <location>
        <begin position="378"/>
        <end position="387"/>
    </location>
</feature>
<dbReference type="OrthoDB" id="3438840at2759"/>
<dbReference type="Proteomes" id="UP000277580">
    <property type="component" value="Unassembled WGS sequence"/>
</dbReference>
<feature type="region of interest" description="Disordered" evidence="1">
    <location>
        <begin position="179"/>
        <end position="206"/>
    </location>
</feature>
<dbReference type="EMBL" id="ML119115">
    <property type="protein sequence ID" value="RPB15005.1"/>
    <property type="molecule type" value="Genomic_DNA"/>
</dbReference>
<evidence type="ECO:0000256" key="1">
    <source>
        <dbReference type="SAM" id="MobiDB-lite"/>
    </source>
</evidence>
<dbReference type="InParanoid" id="A0A3N4LAG6"/>
<name>A0A3N4LAG6_9PEZI</name>
<protein>
    <submittedName>
        <fullName evidence="2">Uncharacterized protein</fullName>
    </submittedName>
</protein>
<feature type="compositionally biased region" description="Polar residues" evidence="1">
    <location>
        <begin position="232"/>
        <end position="249"/>
    </location>
</feature>
<feature type="region of interest" description="Disordered" evidence="1">
    <location>
        <begin position="231"/>
        <end position="250"/>
    </location>
</feature>
<proteinExistence type="predicted"/>
<feature type="region of interest" description="Disordered" evidence="1">
    <location>
        <begin position="265"/>
        <end position="347"/>
    </location>
</feature>
<feature type="compositionally biased region" description="Gly residues" evidence="1">
    <location>
        <begin position="179"/>
        <end position="188"/>
    </location>
</feature>
<keyword evidence="3" id="KW-1185">Reference proteome</keyword>